<organism evidence="1 2">
    <name type="scientific">Silvimonas amylolytica</name>
    <dbReference type="NCBI Taxonomy" id="449663"/>
    <lineage>
        <taxon>Bacteria</taxon>
        <taxon>Pseudomonadati</taxon>
        <taxon>Pseudomonadota</taxon>
        <taxon>Betaproteobacteria</taxon>
        <taxon>Neisseriales</taxon>
        <taxon>Chitinibacteraceae</taxon>
        <taxon>Silvimonas</taxon>
    </lineage>
</organism>
<dbReference type="RefSeq" id="WP_188694542.1">
    <property type="nucleotide sequence ID" value="NZ_BMLY01000004.1"/>
</dbReference>
<reference evidence="2" key="1">
    <citation type="journal article" date="2019" name="Int. J. Syst. Evol. Microbiol.">
        <title>The Global Catalogue of Microorganisms (GCM) 10K type strain sequencing project: providing services to taxonomists for standard genome sequencing and annotation.</title>
        <authorList>
            <consortium name="The Broad Institute Genomics Platform"/>
            <consortium name="The Broad Institute Genome Sequencing Center for Infectious Disease"/>
            <person name="Wu L."/>
            <person name="Ma J."/>
        </authorList>
    </citation>
    <scope>NUCLEOTIDE SEQUENCE [LARGE SCALE GENOMIC DNA]</scope>
    <source>
        <strain evidence="2">CGMCC 1.8860</strain>
    </source>
</reference>
<accession>A0ABQ2PMZ6</accession>
<dbReference type="EMBL" id="BMLY01000004">
    <property type="protein sequence ID" value="GGP26837.1"/>
    <property type="molecule type" value="Genomic_DNA"/>
</dbReference>
<keyword evidence="2" id="KW-1185">Reference proteome</keyword>
<protein>
    <submittedName>
        <fullName evidence="1">Uncharacterized protein</fullName>
    </submittedName>
</protein>
<dbReference type="Proteomes" id="UP000621859">
    <property type="component" value="Unassembled WGS sequence"/>
</dbReference>
<evidence type="ECO:0000313" key="1">
    <source>
        <dbReference type="EMBL" id="GGP26837.1"/>
    </source>
</evidence>
<sequence length="208" mass="24114">MSLLLPLEIETSASLVLDALNKESIDVYRFLSERYLSVDPGADAVFQFMFRSFYRLDNAGLTPKFKQRYFDLMQDAKEAGRADLVSIVKELWKFPNRKGQQSLQFSFATKLAATVDPRLPIYDAEVASLFGFQPPHPSKPFEVRLDTYLSFYCKLRRLYEQTLTNNQLNFTRTLFREKFTCNEAQVSEQKALDFIFWAAGKRSKARAQ</sequence>
<evidence type="ECO:0000313" key="2">
    <source>
        <dbReference type="Proteomes" id="UP000621859"/>
    </source>
</evidence>
<comment type="caution">
    <text evidence="1">The sequence shown here is derived from an EMBL/GenBank/DDBJ whole genome shotgun (WGS) entry which is preliminary data.</text>
</comment>
<name>A0ABQ2PMZ6_9NEIS</name>
<proteinExistence type="predicted"/>
<gene>
    <name evidence="1" type="ORF">GCM10010971_26560</name>
</gene>